<evidence type="ECO:0000313" key="3">
    <source>
        <dbReference type="EMBL" id="GAA3800700.1"/>
    </source>
</evidence>
<protein>
    <recommendedName>
        <fullName evidence="2">DUF427 domain-containing protein</fullName>
    </recommendedName>
</protein>
<evidence type="ECO:0000259" key="2">
    <source>
        <dbReference type="Pfam" id="PF04248"/>
    </source>
</evidence>
<sequence length="157" mass="17506">MLRAVWKGKVIAEADRTVTVEGNHYFPPDSQRRECPRSTRQRQTPPRLHPPPPGPAPRKDPRRTNALRSIKWPYADIAPIGKQADARRKKTDTLVAHGTAAHGTTGDDKAFAARAASRSRTAFREGAHHRTPPGSATRQSASNWLPKRGRKANQTRR</sequence>
<dbReference type="Proteomes" id="UP001501009">
    <property type="component" value="Unassembled WGS sequence"/>
</dbReference>
<feature type="compositionally biased region" description="Pro residues" evidence="1">
    <location>
        <begin position="47"/>
        <end position="56"/>
    </location>
</feature>
<feature type="domain" description="DUF427" evidence="2">
    <location>
        <begin position="3"/>
        <end position="43"/>
    </location>
</feature>
<name>A0ABP7HWY0_9ACTN</name>
<keyword evidence="4" id="KW-1185">Reference proteome</keyword>
<dbReference type="Pfam" id="PF04248">
    <property type="entry name" value="NTP_transf_9"/>
    <property type="match status" value="1"/>
</dbReference>
<feature type="compositionally biased region" description="Polar residues" evidence="1">
    <location>
        <begin position="134"/>
        <end position="143"/>
    </location>
</feature>
<dbReference type="RefSeq" id="WP_275778011.1">
    <property type="nucleotide sequence ID" value="NZ_BAABDE010000017.1"/>
</dbReference>
<comment type="caution">
    <text evidence="3">The sequence shown here is derived from an EMBL/GenBank/DDBJ whole genome shotgun (WGS) entry which is preliminary data.</text>
</comment>
<accession>A0ABP7HWY0</accession>
<reference evidence="4" key="1">
    <citation type="journal article" date="2019" name="Int. J. Syst. Evol. Microbiol.">
        <title>The Global Catalogue of Microorganisms (GCM) 10K type strain sequencing project: providing services to taxonomists for standard genome sequencing and annotation.</title>
        <authorList>
            <consortium name="The Broad Institute Genomics Platform"/>
            <consortium name="The Broad Institute Genome Sequencing Center for Infectious Disease"/>
            <person name="Wu L."/>
            <person name="Ma J."/>
        </authorList>
    </citation>
    <scope>NUCLEOTIDE SEQUENCE [LARGE SCALE GENOMIC DNA]</scope>
    <source>
        <strain evidence="4">JCM 17138</strain>
    </source>
</reference>
<dbReference type="EMBL" id="BAABDE010000017">
    <property type="protein sequence ID" value="GAA3800700.1"/>
    <property type="molecule type" value="Genomic_DNA"/>
</dbReference>
<proteinExistence type="predicted"/>
<dbReference type="InterPro" id="IPR007361">
    <property type="entry name" value="DUF427"/>
</dbReference>
<feature type="compositionally biased region" description="Basic residues" evidence="1">
    <location>
        <begin position="147"/>
        <end position="157"/>
    </location>
</feature>
<gene>
    <name evidence="3" type="ORF">GCM10022403_038720</name>
</gene>
<evidence type="ECO:0000256" key="1">
    <source>
        <dbReference type="SAM" id="MobiDB-lite"/>
    </source>
</evidence>
<evidence type="ECO:0000313" key="4">
    <source>
        <dbReference type="Proteomes" id="UP001501009"/>
    </source>
</evidence>
<organism evidence="3 4">
    <name type="scientific">Streptomyces coacervatus</name>
    <dbReference type="NCBI Taxonomy" id="647381"/>
    <lineage>
        <taxon>Bacteria</taxon>
        <taxon>Bacillati</taxon>
        <taxon>Actinomycetota</taxon>
        <taxon>Actinomycetes</taxon>
        <taxon>Kitasatosporales</taxon>
        <taxon>Streptomycetaceae</taxon>
        <taxon>Streptomyces</taxon>
    </lineage>
</organism>
<feature type="region of interest" description="Disordered" evidence="1">
    <location>
        <begin position="21"/>
        <end position="157"/>
    </location>
</feature>